<accession>X1E9U6</accession>
<feature type="non-terminal residue" evidence="1">
    <location>
        <position position="39"/>
    </location>
</feature>
<organism evidence="1">
    <name type="scientific">marine sediment metagenome</name>
    <dbReference type="NCBI Taxonomy" id="412755"/>
    <lineage>
        <taxon>unclassified sequences</taxon>
        <taxon>metagenomes</taxon>
        <taxon>ecological metagenomes</taxon>
    </lineage>
</organism>
<evidence type="ECO:0000313" key="1">
    <source>
        <dbReference type="EMBL" id="GAH05428.1"/>
    </source>
</evidence>
<dbReference type="EMBL" id="BART01037023">
    <property type="protein sequence ID" value="GAH05428.1"/>
    <property type="molecule type" value="Genomic_DNA"/>
</dbReference>
<dbReference type="AlphaFoldDB" id="X1E9U6"/>
<gene>
    <name evidence="1" type="ORF">S01H4_62152</name>
</gene>
<reference evidence="1" key="1">
    <citation type="journal article" date="2014" name="Front. Microbiol.">
        <title>High frequency of phylogenetically diverse reductive dehalogenase-homologous genes in deep subseafloor sedimentary metagenomes.</title>
        <authorList>
            <person name="Kawai M."/>
            <person name="Futagami T."/>
            <person name="Toyoda A."/>
            <person name="Takaki Y."/>
            <person name="Nishi S."/>
            <person name="Hori S."/>
            <person name="Arai W."/>
            <person name="Tsubouchi T."/>
            <person name="Morono Y."/>
            <person name="Uchiyama I."/>
            <person name="Ito T."/>
            <person name="Fujiyama A."/>
            <person name="Inagaki F."/>
            <person name="Takami H."/>
        </authorList>
    </citation>
    <scope>NUCLEOTIDE SEQUENCE</scope>
    <source>
        <strain evidence="1">Expedition CK06-06</strain>
    </source>
</reference>
<proteinExistence type="predicted"/>
<protein>
    <submittedName>
        <fullName evidence="1">Uncharacterized protein</fullName>
    </submittedName>
</protein>
<sequence>MSNDPLDLINLTQPKDTSAEKFKNLELHQHLSTLLDHGR</sequence>
<comment type="caution">
    <text evidence="1">The sequence shown here is derived from an EMBL/GenBank/DDBJ whole genome shotgun (WGS) entry which is preliminary data.</text>
</comment>
<name>X1E9U6_9ZZZZ</name>